<name>A0ABV7UGF5_9HYPH</name>
<comment type="caution">
    <text evidence="1">The sequence shown here is derived from an EMBL/GenBank/DDBJ whole genome shotgun (WGS) entry which is preliminary data.</text>
</comment>
<dbReference type="EMBL" id="JBHRYC010000050">
    <property type="protein sequence ID" value="MFC3637767.1"/>
    <property type="molecule type" value="Genomic_DNA"/>
</dbReference>
<dbReference type="RefSeq" id="WP_191317778.1">
    <property type="nucleotide sequence ID" value="NZ_BNCG01000001.1"/>
</dbReference>
<reference evidence="2" key="1">
    <citation type="journal article" date="2019" name="Int. J. Syst. Evol. Microbiol.">
        <title>The Global Catalogue of Microorganisms (GCM) 10K type strain sequencing project: providing services to taxonomists for standard genome sequencing and annotation.</title>
        <authorList>
            <consortium name="The Broad Institute Genomics Platform"/>
            <consortium name="The Broad Institute Genome Sequencing Center for Infectious Disease"/>
            <person name="Wu L."/>
            <person name="Ma J."/>
        </authorList>
    </citation>
    <scope>NUCLEOTIDE SEQUENCE [LARGE SCALE GENOMIC DNA]</scope>
    <source>
        <strain evidence="2">KCTC 42282</strain>
    </source>
</reference>
<evidence type="ECO:0000313" key="1">
    <source>
        <dbReference type="EMBL" id="MFC3637767.1"/>
    </source>
</evidence>
<evidence type="ECO:0000313" key="2">
    <source>
        <dbReference type="Proteomes" id="UP001595704"/>
    </source>
</evidence>
<dbReference type="PROSITE" id="PS51257">
    <property type="entry name" value="PROKAR_LIPOPROTEIN"/>
    <property type="match status" value="1"/>
</dbReference>
<dbReference type="Proteomes" id="UP001595704">
    <property type="component" value="Unassembled WGS sequence"/>
</dbReference>
<sequence length="176" mass="19748">MRVVITVLLTSLALAGCVTNRPSRPPLESAQDPKVLERREEQIAVRVANWSAGLQPRGTVRLGEIRNATISGPRIRAGGDEEIYCVGVTEYFETPKALIPEKFEAKYGMHVRIFRRNNLIALSRQNYCEPAADTRSLPYLVYYRRLQQARIDVAREYQDAAKAAKSARSGTASVQR</sequence>
<protein>
    <recommendedName>
        <fullName evidence="3">Lipoprotein</fullName>
    </recommendedName>
</protein>
<evidence type="ECO:0008006" key="3">
    <source>
        <dbReference type="Google" id="ProtNLM"/>
    </source>
</evidence>
<organism evidence="1 2">
    <name type="scientific">Camelimonas fluminis</name>
    <dbReference type="NCBI Taxonomy" id="1576911"/>
    <lineage>
        <taxon>Bacteria</taxon>
        <taxon>Pseudomonadati</taxon>
        <taxon>Pseudomonadota</taxon>
        <taxon>Alphaproteobacteria</taxon>
        <taxon>Hyphomicrobiales</taxon>
        <taxon>Chelatococcaceae</taxon>
        <taxon>Camelimonas</taxon>
    </lineage>
</organism>
<keyword evidence="2" id="KW-1185">Reference proteome</keyword>
<accession>A0ABV7UGF5</accession>
<gene>
    <name evidence="1" type="ORF">ACFONL_10330</name>
</gene>
<proteinExistence type="predicted"/>